<protein>
    <submittedName>
        <fullName evidence="1">Uncharacterized protein</fullName>
    </submittedName>
</protein>
<dbReference type="OrthoDB" id="3396976at2"/>
<organism evidence="1 2">
    <name type="scientific">Saccharomonospora viridis</name>
    <dbReference type="NCBI Taxonomy" id="1852"/>
    <lineage>
        <taxon>Bacteria</taxon>
        <taxon>Bacillati</taxon>
        <taxon>Actinomycetota</taxon>
        <taxon>Actinomycetes</taxon>
        <taxon>Pseudonocardiales</taxon>
        <taxon>Pseudonocardiaceae</taxon>
        <taxon>Saccharomonospora</taxon>
    </lineage>
</organism>
<dbReference type="OMA" id="VCGFYNP"/>
<gene>
    <name evidence="1" type="ORF">MINT15_32690</name>
</gene>
<dbReference type="RefSeq" id="WP_015786191.1">
    <property type="nucleotide sequence ID" value="NZ_CALJZO010000119.1"/>
</dbReference>
<name>A0A837D5Y5_9PSEU</name>
<evidence type="ECO:0000313" key="2">
    <source>
        <dbReference type="Proteomes" id="UP000030848"/>
    </source>
</evidence>
<sequence length="213" mass="24207">MNSADRTVFIGGLQWLDYVHAGPRKAMSMVAEQKRRYLDPGRYAWFAYGPLLAAFRRALNSPDRERELERVIAWAEHKGDWRALAYRDAVDGFLRTVPKRATGIPVSEATWAEGKLRVVFRHMLGVRLHDRNDTRWLLLPYCKGEELTQDSADIVLQMMESLVDPVLPGATPVVLDSRRGKLFKLRANANRATIDACVRGLAVAYERQWALAA</sequence>
<accession>A0A837D5Y5</accession>
<dbReference type="EMBL" id="JRZE01000006">
    <property type="protein sequence ID" value="KHF43067.1"/>
    <property type="molecule type" value="Genomic_DNA"/>
</dbReference>
<comment type="caution">
    <text evidence="1">The sequence shown here is derived from an EMBL/GenBank/DDBJ whole genome shotgun (WGS) entry which is preliminary data.</text>
</comment>
<dbReference type="Proteomes" id="UP000030848">
    <property type="component" value="Unassembled WGS sequence"/>
</dbReference>
<dbReference type="AlphaFoldDB" id="A0A837D5Y5"/>
<evidence type="ECO:0000313" key="1">
    <source>
        <dbReference type="EMBL" id="KHF43067.1"/>
    </source>
</evidence>
<proteinExistence type="predicted"/>
<reference evidence="1 2" key="1">
    <citation type="submission" date="2014-10" db="EMBL/GenBank/DDBJ databases">
        <title>Genome sequence of Micropolyspora internatus JCM3315.</title>
        <authorList>
            <person name="Shin S.-K."/>
            <person name="Yi H."/>
        </authorList>
    </citation>
    <scope>NUCLEOTIDE SEQUENCE [LARGE SCALE GENOMIC DNA]</scope>
    <source>
        <strain evidence="1 2">JCM 3315</strain>
    </source>
</reference>